<feature type="domain" description="DUF559" evidence="1">
    <location>
        <begin position="219"/>
        <end position="265"/>
    </location>
</feature>
<proteinExistence type="predicted"/>
<evidence type="ECO:0000313" key="2">
    <source>
        <dbReference type="EMBL" id="BBX85721.1"/>
    </source>
</evidence>
<name>A0ABN5YXU9_9MYCO</name>
<gene>
    <name evidence="2" type="ORF">MAUB_35940</name>
</gene>
<sequence length="306" mass="33593">MAGHTADVGEPFIGSEALADGRLTRYQLRTNFVAVHKDVYVPRGTQPSAILRAKAAWLSSRREGILAGFSAAAMHGSRYIDAALPANIIGSPGRPTPGVVVWEDCPDANEVCRIGELRLTTPTRTAVDLARKFPEDVAVAAIDALARATRLTVADIELAARRHPGQRGIRQARRSIALVDPKAESPRETALRLLIVRAGFPGPESQHPIYNEYGVLIGIVDFAWAELKIAVEYEGRHHSDPEQIRKDIARIEEMIEMGWLVIRVTSRDPAGVVVRRIAHARATRGAVDDRVNFRPDPSDTTWRNAS</sequence>
<evidence type="ECO:0000313" key="3">
    <source>
        <dbReference type="Proteomes" id="UP000465609"/>
    </source>
</evidence>
<dbReference type="Gene3D" id="3.40.960.10">
    <property type="entry name" value="VSR Endonuclease"/>
    <property type="match status" value="1"/>
</dbReference>
<evidence type="ECO:0000259" key="1">
    <source>
        <dbReference type="Pfam" id="PF04480"/>
    </source>
</evidence>
<dbReference type="EMBL" id="AP022577">
    <property type="protein sequence ID" value="BBX85721.1"/>
    <property type="molecule type" value="Genomic_DNA"/>
</dbReference>
<accession>A0ABN5YXU9</accession>
<dbReference type="InterPro" id="IPR011335">
    <property type="entry name" value="Restrct_endonuc-II-like"/>
</dbReference>
<reference evidence="2 3" key="1">
    <citation type="journal article" date="2019" name="Emerg. Microbes Infect.">
        <title>Comprehensive subspecies identification of 175 nontuberculous mycobacteria species based on 7547 genomic profiles.</title>
        <authorList>
            <person name="Matsumoto Y."/>
            <person name="Kinjo T."/>
            <person name="Motooka D."/>
            <person name="Nabeya D."/>
            <person name="Jung N."/>
            <person name="Uechi K."/>
            <person name="Horii T."/>
            <person name="Iida T."/>
            <person name="Fujita J."/>
            <person name="Nakamura S."/>
        </authorList>
    </citation>
    <scope>NUCLEOTIDE SEQUENCE [LARGE SCALE GENOMIC DNA]</scope>
    <source>
        <strain evidence="2 3">JCM 15296</strain>
    </source>
</reference>
<dbReference type="InterPro" id="IPR007569">
    <property type="entry name" value="DUF559"/>
</dbReference>
<keyword evidence="3" id="KW-1185">Reference proteome</keyword>
<dbReference type="SUPFAM" id="SSF52980">
    <property type="entry name" value="Restriction endonuclease-like"/>
    <property type="match status" value="1"/>
</dbReference>
<organism evidence="2 3">
    <name type="scientific">Mycolicibacterium aubagnense</name>
    <dbReference type="NCBI Taxonomy" id="319707"/>
    <lineage>
        <taxon>Bacteria</taxon>
        <taxon>Bacillati</taxon>
        <taxon>Actinomycetota</taxon>
        <taxon>Actinomycetes</taxon>
        <taxon>Mycobacteriales</taxon>
        <taxon>Mycobacteriaceae</taxon>
        <taxon>Mycolicibacterium</taxon>
    </lineage>
</organism>
<dbReference type="Proteomes" id="UP000465609">
    <property type="component" value="Chromosome"/>
</dbReference>
<dbReference type="Pfam" id="PF04480">
    <property type="entry name" value="DUF559"/>
    <property type="match status" value="1"/>
</dbReference>
<protein>
    <recommendedName>
        <fullName evidence="1">DUF559 domain-containing protein</fullName>
    </recommendedName>
</protein>